<organism evidence="3 4">
    <name type="scientific">Enhygromyxa salina</name>
    <dbReference type="NCBI Taxonomy" id="215803"/>
    <lineage>
        <taxon>Bacteria</taxon>
        <taxon>Pseudomonadati</taxon>
        <taxon>Myxococcota</taxon>
        <taxon>Polyangia</taxon>
        <taxon>Nannocystales</taxon>
        <taxon>Nannocystaceae</taxon>
        <taxon>Enhygromyxa</taxon>
    </lineage>
</organism>
<reference evidence="3 4" key="1">
    <citation type="submission" date="2014-12" db="EMBL/GenBank/DDBJ databases">
        <title>Genome assembly of Enhygromyxa salina DSM 15201.</title>
        <authorList>
            <person name="Sharma G."/>
            <person name="Subramanian S."/>
        </authorList>
    </citation>
    <scope>NUCLEOTIDE SEQUENCE [LARGE SCALE GENOMIC DNA]</scope>
    <source>
        <strain evidence="3 4">DSM 15201</strain>
    </source>
</reference>
<feature type="compositionally biased region" description="Acidic residues" evidence="1">
    <location>
        <begin position="37"/>
        <end position="101"/>
    </location>
</feature>
<dbReference type="SUPFAM" id="SSF52266">
    <property type="entry name" value="SGNH hydrolase"/>
    <property type="match status" value="1"/>
</dbReference>
<feature type="signal peptide" evidence="2">
    <location>
        <begin position="1"/>
        <end position="21"/>
    </location>
</feature>
<proteinExistence type="predicted"/>
<accession>A0A0C2DGZ1</accession>
<name>A0A0C2DGZ1_9BACT</name>
<keyword evidence="2" id="KW-0732">Signal</keyword>
<dbReference type="RefSeq" id="WP_052546510.1">
    <property type="nucleotide sequence ID" value="NZ_JMCC02000007.1"/>
</dbReference>
<gene>
    <name evidence="3" type="ORF">DB30_06553</name>
</gene>
<dbReference type="GO" id="GO:0016788">
    <property type="term" value="F:hydrolase activity, acting on ester bonds"/>
    <property type="evidence" value="ECO:0007669"/>
    <property type="project" value="UniProtKB-ARBA"/>
</dbReference>
<dbReference type="EMBL" id="JMCC02000007">
    <property type="protein sequence ID" value="KIG18942.1"/>
    <property type="molecule type" value="Genomic_DNA"/>
</dbReference>
<feature type="region of interest" description="Disordered" evidence="1">
    <location>
        <begin position="26"/>
        <end position="107"/>
    </location>
</feature>
<dbReference type="Proteomes" id="UP000031599">
    <property type="component" value="Unassembled WGS sequence"/>
</dbReference>
<evidence type="ECO:0000313" key="3">
    <source>
        <dbReference type="EMBL" id="KIG18942.1"/>
    </source>
</evidence>
<evidence type="ECO:0000256" key="2">
    <source>
        <dbReference type="SAM" id="SignalP"/>
    </source>
</evidence>
<sequence>MRLFCTLTLVGLLALPGCVVVDGSGAQTSGETGSGDGDGDGDGEPGDGDPGDGDPGDGDGDSGDGDGDPGDGDGDGDPGDGDGDPGDGDGDSGDGDGDGDGDPQPVHVLFVGNSYTAANDLPGIVEALSASSLAPVISDSITVGGARVIDHLQNPAVLDALAGDWDVVVLQGQSVEPILDYPSFEQAVIEFTQQVAMAGDARVLLFQTWPREEGNADLMQLGMDLTQMHQALAEGYVNAALASDTEVAPVGDAWWMAWWVDPPIQLYVGDGSHPSLAGSYLAGCVMFGKISNLPCTSTDYAPEQLPPDEVEWLQLLADISTGFEDPSP</sequence>
<evidence type="ECO:0000313" key="4">
    <source>
        <dbReference type="Proteomes" id="UP000031599"/>
    </source>
</evidence>
<evidence type="ECO:0000256" key="1">
    <source>
        <dbReference type="SAM" id="MobiDB-lite"/>
    </source>
</evidence>
<feature type="chain" id="PRO_5002147439" evidence="2">
    <location>
        <begin position="22"/>
        <end position="328"/>
    </location>
</feature>
<comment type="caution">
    <text evidence="3">The sequence shown here is derived from an EMBL/GenBank/DDBJ whole genome shotgun (WGS) entry which is preliminary data.</text>
</comment>
<dbReference type="AlphaFoldDB" id="A0A0C2DGZ1"/>
<protein>
    <submittedName>
        <fullName evidence="3">BNR repeat domain protein</fullName>
    </submittedName>
</protein>
<dbReference type="InterPro" id="IPR036514">
    <property type="entry name" value="SGNH_hydro_sf"/>
</dbReference>
<dbReference type="Gene3D" id="3.40.50.1110">
    <property type="entry name" value="SGNH hydrolase"/>
    <property type="match status" value="1"/>
</dbReference>